<accession>A0A6I6DB40</accession>
<feature type="transmembrane region" description="Helical" evidence="1">
    <location>
        <begin position="12"/>
        <end position="36"/>
    </location>
</feature>
<sequence length="84" mass="9574">MGKQRASKRKRLSPEAVLAVGVVGFVLFYFVLPWVVGPLVVTMQESALIPDRLPERIVRRLDWAAWFVLVASVIVAAWRLWKGR</sequence>
<keyword evidence="1" id="KW-1133">Transmembrane helix</keyword>
<dbReference type="EMBL" id="CP046415">
    <property type="protein sequence ID" value="QGT78862.1"/>
    <property type="molecule type" value="Genomic_DNA"/>
</dbReference>
<gene>
    <name evidence="2" type="ORF">GM160_08105</name>
</gene>
<organism evidence="2 3">
    <name type="scientific">Guyparkeria halophila</name>
    <dbReference type="NCBI Taxonomy" id="47960"/>
    <lineage>
        <taxon>Bacteria</taxon>
        <taxon>Pseudomonadati</taxon>
        <taxon>Pseudomonadota</taxon>
        <taxon>Gammaproteobacteria</taxon>
        <taxon>Chromatiales</taxon>
        <taxon>Thioalkalibacteraceae</taxon>
        <taxon>Guyparkeria</taxon>
    </lineage>
</organism>
<evidence type="ECO:0000313" key="3">
    <source>
        <dbReference type="Proteomes" id="UP000427716"/>
    </source>
</evidence>
<dbReference type="KEGG" id="ghl:GM160_08105"/>
<name>A0A6I6DB40_9GAMM</name>
<keyword evidence="1" id="KW-0812">Transmembrane</keyword>
<dbReference type="AlphaFoldDB" id="A0A6I6DB40"/>
<proteinExistence type="predicted"/>
<evidence type="ECO:0000313" key="2">
    <source>
        <dbReference type="EMBL" id="QGT78862.1"/>
    </source>
</evidence>
<dbReference type="Proteomes" id="UP000427716">
    <property type="component" value="Chromosome"/>
</dbReference>
<keyword evidence="1" id="KW-0472">Membrane</keyword>
<evidence type="ECO:0000256" key="1">
    <source>
        <dbReference type="SAM" id="Phobius"/>
    </source>
</evidence>
<feature type="transmembrane region" description="Helical" evidence="1">
    <location>
        <begin position="63"/>
        <end position="81"/>
    </location>
</feature>
<reference evidence="2 3" key="1">
    <citation type="submission" date="2019-11" db="EMBL/GenBank/DDBJ databases">
        <authorList>
            <person name="Zhang J."/>
            <person name="Sun C."/>
        </authorList>
    </citation>
    <scope>NUCLEOTIDE SEQUENCE [LARGE SCALE GENOMIC DNA]</scope>
    <source>
        <strain evidence="3">sp2</strain>
    </source>
</reference>
<protein>
    <submittedName>
        <fullName evidence="2">Uncharacterized protein</fullName>
    </submittedName>
</protein>
<keyword evidence="3" id="KW-1185">Reference proteome</keyword>
<dbReference type="RefSeq" id="WP_156574434.1">
    <property type="nucleotide sequence ID" value="NZ_CP046415.1"/>
</dbReference>